<protein>
    <submittedName>
        <fullName evidence="5">Beta-N-acetylhexosaminidase</fullName>
    </submittedName>
</protein>
<feature type="domain" description="Glycoside Hydrolase 20C C-terminal" evidence="4">
    <location>
        <begin position="416"/>
        <end position="597"/>
    </location>
</feature>
<dbReference type="RefSeq" id="WP_125698546.1">
    <property type="nucleotide sequence ID" value="NZ_JBHTOG010000058.1"/>
</dbReference>
<feature type="domain" description="Glycoside hydrolase family 20 catalytic" evidence="3">
    <location>
        <begin position="138"/>
        <end position="277"/>
    </location>
</feature>
<dbReference type="Gene3D" id="1.20.120.670">
    <property type="entry name" value="N-acetyl-b-d-glucoasminidase"/>
    <property type="match status" value="1"/>
</dbReference>
<comment type="similarity">
    <text evidence="1">Belongs to the glycosyl hydrolase 20 family.</text>
</comment>
<evidence type="ECO:0000313" key="5">
    <source>
        <dbReference type="EMBL" id="MFD1433138.1"/>
    </source>
</evidence>
<sequence>MNNVKFIGAESFIEGQHDFLRELGFSEETEGRPIVLEQTDAPILQVEKMQTSVIRYHDQVQIIRGLLIWKQLQEEQTNDEVVNFRRMGPMLDLSRNAVMKPEAMKQFLRRIARLGLNTCMLYMEDVYEVPEYPYFGYMRGRYTLAELRDLDDFAAALGIELIPAIQTLGHLLLPLKWGFSKAFQDTRDILLVGEEQTYTFIDHLLRQISQAFRSKRIHIGMDEAWTLGSGMYLKKNGYHPQFEIMTQHLKRVLALTKKYGLEPMIWSDMFFRANSATADYYDEAVNFTDEMIKAVPDVELTLWDYYHVDPTIYERLLKRHYQLSDKVSFAGGVWTWNGLAPNYGKTIATTQAGLAAAKKMQVKDIYATLWGDDGQETSVDTSWFGLALFAQYQYAAEPSLEGAKKDLAILLNENAEDYLLLNRFDEVPGITEGNPGAASPSKAMLYQDLLLLLFDENLKAYDYRQYYQRLAQTLRQQHNDSLMYQFYIQLAETLTVKIDLSRQIRTAYQSRDTTAMQAVIDKLSSLIKSFRTLRAAHFVLWRKNYRDFGWEVLDIRYGGLCQRFETTQTILGEWVTDPSIRIEELEQTLLPYDDGTKLPEDVVGNAYFGRIVTPSELSGV</sequence>
<gene>
    <name evidence="5" type="ORF">ACFQ47_10735</name>
</gene>
<evidence type="ECO:0000256" key="1">
    <source>
        <dbReference type="ARBA" id="ARBA00006285"/>
    </source>
</evidence>
<dbReference type="Pfam" id="PF18088">
    <property type="entry name" value="Glyco_H_20C_C"/>
    <property type="match status" value="1"/>
</dbReference>
<name>A0ABW4CS52_9LACO</name>
<dbReference type="InterPro" id="IPR015883">
    <property type="entry name" value="Glyco_hydro_20_cat"/>
</dbReference>
<keyword evidence="2" id="KW-0378">Hydrolase</keyword>
<reference evidence="6" key="1">
    <citation type="journal article" date="2019" name="Int. J. Syst. Evol. Microbiol.">
        <title>The Global Catalogue of Microorganisms (GCM) 10K type strain sequencing project: providing services to taxonomists for standard genome sequencing and annotation.</title>
        <authorList>
            <consortium name="The Broad Institute Genomics Platform"/>
            <consortium name="The Broad Institute Genome Sequencing Center for Infectious Disease"/>
            <person name="Wu L."/>
            <person name="Ma J."/>
        </authorList>
    </citation>
    <scope>NUCLEOTIDE SEQUENCE [LARGE SCALE GENOMIC DNA]</scope>
    <source>
        <strain evidence="6">CCM 8947</strain>
    </source>
</reference>
<evidence type="ECO:0000259" key="3">
    <source>
        <dbReference type="Pfam" id="PF00728"/>
    </source>
</evidence>
<evidence type="ECO:0000259" key="4">
    <source>
        <dbReference type="Pfam" id="PF18088"/>
    </source>
</evidence>
<dbReference type="Gene3D" id="3.20.20.80">
    <property type="entry name" value="Glycosidases"/>
    <property type="match status" value="1"/>
</dbReference>
<dbReference type="SUPFAM" id="SSF51445">
    <property type="entry name" value="(Trans)glycosidases"/>
    <property type="match status" value="1"/>
</dbReference>
<organism evidence="5 6">
    <name type="scientific">Lacticaseibacillus yichunensis</name>
    <dbReference type="NCBI Taxonomy" id="2486015"/>
    <lineage>
        <taxon>Bacteria</taxon>
        <taxon>Bacillati</taxon>
        <taxon>Bacillota</taxon>
        <taxon>Bacilli</taxon>
        <taxon>Lactobacillales</taxon>
        <taxon>Lactobacillaceae</taxon>
        <taxon>Lacticaseibacillus</taxon>
    </lineage>
</organism>
<dbReference type="PANTHER" id="PTHR21040:SF8">
    <property type="entry name" value="BCDNA.GH04120"/>
    <property type="match status" value="1"/>
</dbReference>
<keyword evidence="6" id="KW-1185">Reference proteome</keyword>
<dbReference type="InterPro" id="IPR017853">
    <property type="entry name" value="GH"/>
</dbReference>
<accession>A0ABW4CS52</accession>
<dbReference type="EMBL" id="JBHTOG010000058">
    <property type="protein sequence ID" value="MFD1433138.1"/>
    <property type="molecule type" value="Genomic_DNA"/>
</dbReference>
<dbReference type="Proteomes" id="UP001597192">
    <property type="component" value="Unassembled WGS sequence"/>
</dbReference>
<dbReference type="Pfam" id="PF00728">
    <property type="entry name" value="Glyco_hydro_20"/>
    <property type="match status" value="1"/>
</dbReference>
<dbReference type="InterPro" id="IPR038901">
    <property type="entry name" value="HEXDC-like"/>
</dbReference>
<evidence type="ECO:0000256" key="2">
    <source>
        <dbReference type="ARBA" id="ARBA00022801"/>
    </source>
</evidence>
<proteinExistence type="inferred from homology"/>
<evidence type="ECO:0000313" key="6">
    <source>
        <dbReference type="Proteomes" id="UP001597192"/>
    </source>
</evidence>
<comment type="caution">
    <text evidence="5">The sequence shown here is derived from an EMBL/GenBank/DDBJ whole genome shotgun (WGS) entry which is preliminary data.</text>
</comment>
<dbReference type="CDD" id="cd06565">
    <property type="entry name" value="GH20_GcnA-like"/>
    <property type="match status" value="1"/>
</dbReference>
<dbReference type="PANTHER" id="PTHR21040">
    <property type="entry name" value="BCDNA.GH04120"/>
    <property type="match status" value="1"/>
</dbReference>
<dbReference type="InterPro" id="IPR041063">
    <property type="entry name" value="Glyco_H_20C_C"/>
</dbReference>